<dbReference type="RefSeq" id="WP_014697569.1">
    <property type="nucleotide sequence ID" value="NZ_CBUQ010000007.1"/>
</dbReference>
<protein>
    <recommendedName>
        <fullName evidence="4">ABC transporter permease</fullName>
    </recommendedName>
</protein>
<dbReference type="EMBL" id="CBUQ010000007">
    <property type="protein sequence ID" value="CDI67671.1"/>
    <property type="molecule type" value="Genomic_DNA"/>
</dbReference>
<organism evidence="2 3">
    <name type="scientific">Bifidobacterium animalis subsp. animalis IM386</name>
    <dbReference type="NCBI Taxonomy" id="1402194"/>
    <lineage>
        <taxon>Bacteria</taxon>
        <taxon>Bacillati</taxon>
        <taxon>Actinomycetota</taxon>
        <taxon>Actinomycetes</taxon>
        <taxon>Bifidobacteriales</taxon>
        <taxon>Bifidobacteriaceae</taxon>
        <taxon>Bifidobacterium</taxon>
    </lineage>
</organism>
<feature type="transmembrane region" description="Helical" evidence="1">
    <location>
        <begin position="379"/>
        <end position="396"/>
    </location>
</feature>
<name>A0AAV2W3S1_9BIFI</name>
<evidence type="ECO:0000256" key="1">
    <source>
        <dbReference type="SAM" id="Phobius"/>
    </source>
</evidence>
<proteinExistence type="predicted"/>
<keyword evidence="1" id="KW-1133">Transmembrane helix</keyword>
<dbReference type="AlphaFoldDB" id="A0AAV2W3S1"/>
<keyword evidence="1" id="KW-0812">Transmembrane</keyword>
<dbReference type="Proteomes" id="UP000035645">
    <property type="component" value="Unassembled WGS sequence"/>
</dbReference>
<comment type="caution">
    <text evidence="2">The sequence shown here is derived from an EMBL/GenBank/DDBJ whole genome shotgun (WGS) entry which is preliminary data.</text>
</comment>
<feature type="transmembrane region" description="Helical" evidence="1">
    <location>
        <begin position="20"/>
        <end position="42"/>
    </location>
</feature>
<feature type="transmembrane region" description="Helical" evidence="1">
    <location>
        <begin position="417"/>
        <end position="448"/>
    </location>
</feature>
<sequence>MKQKGTRPRREQTRGRRTAVVWVLLAAITAAALTTGACALWLPDRAPTMLGMPHTVESAPASSQEYSGTQQVNVVPTVAADRQLLGNATGTVTQNWTGGELRSGSRAYQVNDRTVVVLHTATPLYRDLKVGDRGEDVRSLNDELSRLRYDSVPQSGEYNWNTGNGWRQLMVDAGNSDGAGEDDMNLRLSDTMWIPSDSVKVQGWSATQGSAMQAGAPLGTVPGGLVRLAIRGGKPSDEERTLTVFGVAAPLAPGSIDITNGELLQRIAATEGYQGKSAEERAAGMDAQLTLNKTIQALRVPAGSVFGINGTSACIAIGTFDNPHVVPVRIITSELGASLVQPSSGGGKGSGQAGVTSLNKGFDSHYDPYATYMGRMTHWIPYLSILIGVAIGALAVRVRRLEYAAALHSGESKPAQLLGICTEVLVWAGLGALSACALICAYCARMAIGDVASVMLASCRAPLAMCSGTFVGAIAMGMTVRQSQLFRLFKRR</sequence>
<evidence type="ECO:0000313" key="2">
    <source>
        <dbReference type="EMBL" id="CDI67671.1"/>
    </source>
</evidence>
<accession>A0AAV2W3S1</accession>
<gene>
    <name evidence="2" type="ORF">BANIM336_00992</name>
</gene>
<reference evidence="2 3" key="2">
    <citation type="submission" date="2015-01" db="EMBL/GenBank/DDBJ databases">
        <title>Genome sequence of a Bifidobacterium animalis strain.</title>
        <authorList>
            <person name="Bogovic-Matijasic B."/>
            <person name="Hacin B."/>
            <person name="Citar M."/>
            <person name="Svigelj K."/>
            <person name="Stempelj M."/>
            <person name="Rogelj I."/>
        </authorList>
    </citation>
    <scope>NUCLEOTIDE SEQUENCE [LARGE SCALE GENOMIC DNA]</scope>
    <source>
        <strain evidence="2 3">IM386</strain>
    </source>
</reference>
<evidence type="ECO:0000313" key="3">
    <source>
        <dbReference type="Proteomes" id="UP000035645"/>
    </source>
</evidence>
<reference evidence="2 3" key="1">
    <citation type="submission" date="2013-10" db="EMBL/GenBank/DDBJ databases">
        <authorList>
            <person name="Manrique M."/>
        </authorList>
    </citation>
    <scope>NUCLEOTIDE SEQUENCE [LARGE SCALE GENOMIC DNA]</scope>
    <source>
        <strain evidence="2 3">IM386</strain>
    </source>
</reference>
<keyword evidence="1" id="KW-0472">Membrane</keyword>
<feature type="transmembrane region" description="Helical" evidence="1">
    <location>
        <begin position="460"/>
        <end position="480"/>
    </location>
</feature>
<evidence type="ECO:0008006" key="4">
    <source>
        <dbReference type="Google" id="ProtNLM"/>
    </source>
</evidence>